<protein>
    <submittedName>
        <fullName evidence="1">DUF2336 domain-containing protein</fullName>
    </submittedName>
</protein>
<reference evidence="1 2" key="1">
    <citation type="submission" date="2023-05" db="EMBL/GenBank/DDBJ databases">
        <title>Chelatococcus sp. nov., a moderately thermophilic bacterium isolated from hot spring microbial mat.</title>
        <authorList>
            <person name="Hu C.-J."/>
            <person name="Li W.-J."/>
        </authorList>
    </citation>
    <scope>NUCLEOTIDE SEQUENCE [LARGE SCALE GENOMIC DNA]</scope>
    <source>
        <strain evidence="1 2">SYSU G07232</strain>
    </source>
</reference>
<dbReference type="Pfam" id="PF10098">
    <property type="entry name" value="DUF2336"/>
    <property type="match status" value="1"/>
</dbReference>
<keyword evidence="2" id="KW-1185">Reference proteome</keyword>
<dbReference type="Proteomes" id="UP001321492">
    <property type="component" value="Unassembled WGS sequence"/>
</dbReference>
<dbReference type="RefSeq" id="WP_283740753.1">
    <property type="nucleotide sequence ID" value="NZ_JASJEV010000006.1"/>
</dbReference>
<organism evidence="1 2">
    <name type="scientific">Chelatococcus albus</name>
    <dbReference type="NCBI Taxonomy" id="3047466"/>
    <lineage>
        <taxon>Bacteria</taxon>
        <taxon>Pseudomonadati</taxon>
        <taxon>Pseudomonadota</taxon>
        <taxon>Alphaproteobacteria</taxon>
        <taxon>Hyphomicrobiales</taxon>
        <taxon>Chelatococcaceae</taxon>
        <taxon>Chelatococcus</taxon>
    </lineage>
</organism>
<dbReference type="EMBL" id="JASJEV010000006">
    <property type="protein sequence ID" value="MDJ1158757.1"/>
    <property type="molecule type" value="Genomic_DNA"/>
</dbReference>
<name>A0ABT7AHA6_9HYPH</name>
<evidence type="ECO:0000313" key="2">
    <source>
        <dbReference type="Proteomes" id="UP001321492"/>
    </source>
</evidence>
<comment type="caution">
    <text evidence="1">The sequence shown here is derived from an EMBL/GenBank/DDBJ whole genome shotgun (WGS) entry which is preliminary data.</text>
</comment>
<accession>A0ABT7AHA6</accession>
<gene>
    <name evidence="1" type="ORF">QNA08_10980</name>
</gene>
<proteinExistence type="predicted"/>
<evidence type="ECO:0000313" key="1">
    <source>
        <dbReference type="EMBL" id="MDJ1158757.1"/>
    </source>
</evidence>
<sequence>MSAVLQLVRELDDAIAERSVERRTEALRRVTDLFLRDAPAYADDQVALFDTVLVRLAGVIETQARAELAERLAGVANAPAGVVRSLAHDEIAVARPVLTRSARLSDEDLVSVATAKGQDHMAAIAMRRTLAQTVTDVLVERGDDAVVRTVAGNSGARFSPAGMDRLVERARIDEPLQTILGRRRDMSDAQLGRLIAIAKETVRQRLTEDLPAEHVPDVAVAIDLGARVVEAQVRARAAAAPRDYEAAEAEIERLAGLRRLDETALAVFASNQRFEESVCALAALCEITRATAERVLTGDADLAIILGRAKAWSWPTVRALLKLAGRNGGASRAIGTARDIYDELSIDTARRVLRFVRVREHVAEAGRAS</sequence>
<dbReference type="InterPro" id="IPR019285">
    <property type="entry name" value="DUF2336"/>
</dbReference>